<dbReference type="Proteomes" id="UP001498398">
    <property type="component" value="Unassembled WGS sequence"/>
</dbReference>
<comment type="caution">
    <text evidence="11">The sequence shown here is derived from an EMBL/GenBank/DDBJ whole genome shotgun (WGS) entry which is preliminary data.</text>
</comment>
<feature type="compositionally biased region" description="Gly residues" evidence="9">
    <location>
        <begin position="347"/>
        <end position="357"/>
    </location>
</feature>
<keyword evidence="4" id="KW-0653">Protein transport</keyword>
<evidence type="ECO:0000256" key="1">
    <source>
        <dbReference type="ARBA" id="ARBA00004567"/>
    </source>
</evidence>
<organism evidence="11 12">
    <name type="scientific">Marasmiellus scandens</name>
    <dbReference type="NCBI Taxonomy" id="2682957"/>
    <lineage>
        <taxon>Eukaryota</taxon>
        <taxon>Fungi</taxon>
        <taxon>Dikarya</taxon>
        <taxon>Basidiomycota</taxon>
        <taxon>Agaricomycotina</taxon>
        <taxon>Agaricomycetes</taxon>
        <taxon>Agaricomycetidae</taxon>
        <taxon>Agaricales</taxon>
        <taxon>Marasmiineae</taxon>
        <taxon>Omphalotaceae</taxon>
        <taxon>Marasmiellus</taxon>
    </lineage>
</organism>
<dbReference type="InterPro" id="IPR012677">
    <property type="entry name" value="Nucleotide-bd_a/b_plait_sf"/>
</dbReference>
<keyword evidence="6 8" id="KW-0906">Nuclear pore complex</keyword>
<keyword evidence="2 8" id="KW-0813">Transport</keyword>
<sequence length="386" mass="40377">MYSSSFSVAGMSSSTSSHHNPNLNVWGNNNVNPSSSLGASTFGDSLSQSRTHYQSGYLLSASQANASPQGNQRVDEVPVVPTKAKMNHALMRGSTSEFGMDSMFESTTRSRQPRADDEDAPPTMSVNDIPNQASFNPTASRLQPKASTAGDHPFSFSTSRRPRTPTAASTSTGSSSAPLYVIVFGYPADKYSVTVEYFKSLGATTDADPNTEIVNCFRIGYHDPGDAMRAVRKNGEILGGSWMIGTKWADPAQAEALLGHPIQRSGISDFASMSMSVSPPTSSNMNNTTHHHSNSASGSNAVLVDPVATVGTPIKLAPSSSVFRRPGGPDKSQSQTPQRAWPATAGPGPGAGMGGVGTPNAAVPVASNSSPTKGVFGQVSDLIFGW</sequence>
<dbReference type="InterPro" id="IPR007846">
    <property type="entry name" value="RRM_NUP35_dom"/>
</dbReference>
<dbReference type="PANTHER" id="PTHR21527:SF6">
    <property type="entry name" value="NUCLEOPORIN NUP35"/>
    <property type="match status" value="1"/>
</dbReference>
<dbReference type="InterPro" id="IPR035979">
    <property type="entry name" value="RBD_domain_sf"/>
</dbReference>
<evidence type="ECO:0000256" key="8">
    <source>
        <dbReference type="PROSITE-ProRule" id="PRU00804"/>
    </source>
</evidence>
<evidence type="ECO:0000313" key="12">
    <source>
        <dbReference type="Proteomes" id="UP001498398"/>
    </source>
</evidence>
<proteinExistence type="predicted"/>
<evidence type="ECO:0000256" key="9">
    <source>
        <dbReference type="SAM" id="MobiDB-lite"/>
    </source>
</evidence>
<evidence type="ECO:0000256" key="5">
    <source>
        <dbReference type="ARBA" id="ARBA00023010"/>
    </source>
</evidence>
<feature type="region of interest" description="Disordered" evidence="9">
    <location>
        <begin position="94"/>
        <end position="174"/>
    </location>
</feature>
<accession>A0ABR1JB13</accession>
<comment type="subcellular location">
    <subcellularLocation>
        <location evidence="1">Nucleus</location>
        <location evidence="1">Nuclear pore complex</location>
    </subcellularLocation>
</comment>
<keyword evidence="5" id="KW-0811">Translocation</keyword>
<evidence type="ECO:0000256" key="6">
    <source>
        <dbReference type="ARBA" id="ARBA00023132"/>
    </source>
</evidence>
<dbReference type="EMBL" id="JBANRG010000021">
    <property type="protein sequence ID" value="KAK7456437.1"/>
    <property type="molecule type" value="Genomic_DNA"/>
</dbReference>
<reference evidence="11 12" key="1">
    <citation type="submission" date="2024-01" db="EMBL/GenBank/DDBJ databases">
        <title>A draft genome for the cacao thread blight pathogen Marasmiellus scandens.</title>
        <authorList>
            <person name="Baruah I.K."/>
            <person name="Leung J."/>
            <person name="Bukari Y."/>
            <person name="Amoako-Attah I."/>
            <person name="Meinhardt L.W."/>
            <person name="Bailey B.A."/>
            <person name="Cohen S.P."/>
        </authorList>
    </citation>
    <scope>NUCLEOTIDE SEQUENCE [LARGE SCALE GENOMIC DNA]</scope>
    <source>
        <strain evidence="11 12">GH-19</strain>
    </source>
</reference>
<evidence type="ECO:0000256" key="7">
    <source>
        <dbReference type="ARBA" id="ARBA00023242"/>
    </source>
</evidence>
<feature type="domain" description="RRM Nup35-type" evidence="10">
    <location>
        <begin position="175"/>
        <end position="256"/>
    </location>
</feature>
<dbReference type="SUPFAM" id="SSF54928">
    <property type="entry name" value="RNA-binding domain, RBD"/>
    <property type="match status" value="1"/>
</dbReference>
<keyword evidence="3 8" id="KW-0509">mRNA transport</keyword>
<keyword evidence="7 8" id="KW-0539">Nucleus</keyword>
<dbReference type="Pfam" id="PF05172">
    <property type="entry name" value="RRM_Nup35"/>
    <property type="match status" value="1"/>
</dbReference>
<feature type="compositionally biased region" description="Polar residues" evidence="9">
    <location>
        <begin position="124"/>
        <end position="141"/>
    </location>
</feature>
<feature type="region of interest" description="Disordered" evidence="9">
    <location>
        <begin position="318"/>
        <end position="372"/>
    </location>
</feature>
<keyword evidence="12" id="KW-1185">Reference proteome</keyword>
<dbReference type="PANTHER" id="PTHR21527">
    <property type="entry name" value="NUCLEOPORIN NUP35"/>
    <property type="match status" value="1"/>
</dbReference>
<protein>
    <recommendedName>
        <fullName evidence="10">RRM Nup35-type domain-containing protein</fullName>
    </recommendedName>
</protein>
<dbReference type="Gene3D" id="3.30.70.330">
    <property type="match status" value="1"/>
</dbReference>
<evidence type="ECO:0000259" key="10">
    <source>
        <dbReference type="PROSITE" id="PS51472"/>
    </source>
</evidence>
<dbReference type="PROSITE" id="PS51472">
    <property type="entry name" value="RRM_NUP35"/>
    <property type="match status" value="1"/>
</dbReference>
<evidence type="ECO:0000256" key="3">
    <source>
        <dbReference type="ARBA" id="ARBA00022816"/>
    </source>
</evidence>
<name>A0ABR1JB13_9AGAR</name>
<feature type="compositionally biased region" description="Low complexity" evidence="9">
    <location>
        <begin position="164"/>
        <end position="174"/>
    </location>
</feature>
<feature type="region of interest" description="Disordered" evidence="9">
    <location>
        <begin position="274"/>
        <end position="299"/>
    </location>
</feature>
<evidence type="ECO:0000313" key="11">
    <source>
        <dbReference type="EMBL" id="KAK7456437.1"/>
    </source>
</evidence>
<evidence type="ECO:0000256" key="2">
    <source>
        <dbReference type="ARBA" id="ARBA00022448"/>
    </source>
</evidence>
<evidence type="ECO:0000256" key="4">
    <source>
        <dbReference type="ARBA" id="ARBA00022927"/>
    </source>
</evidence>
<gene>
    <name evidence="11" type="ORF">VKT23_010685</name>
</gene>